<accession>A0A3N1NST7</accession>
<reference evidence="3 4" key="1">
    <citation type="submission" date="2018-11" db="EMBL/GenBank/DDBJ databases">
        <title>Genomic Encyclopedia of Type Strains, Phase IV (KMG-IV): sequencing the most valuable type-strain genomes for metagenomic binning, comparative biology and taxonomic classification.</title>
        <authorList>
            <person name="Goeker M."/>
        </authorList>
    </citation>
    <scope>NUCLEOTIDE SEQUENCE [LARGE SCALE GENOMIC DNA]</scope>
    <source>
        <strain evidence="3 4">DSM 16974</strain>
    </source>
</reference>
<feature type="compositionally biased region" description="Basic residues" evidence="1">
    <location>
        <begin position="253"/>
        <end position="263"/>
    </location>
</feature>
<dbReference type="AlphaFoldDB" id="A0A3N1NST7"/>
<organism evidence="3 4">
    <name type="scientific">Marinimicrobium koreense</name>
    <dbReference type="NCBI Taxonomy" id="306545"/>
    <lineage>
        <taxon>Bacteria</taxon>
        <taxon>Pseudomonadati</taxon>
        <taxon>Pseudomonadota</taxon>
        <taxon>Gammaproteobacteria</taxon>
        <taxon>Cellvibrionales</taxon>
        <taxon>Cellvibrionaceae</taxon>
        <taxon>Marinimicrobium</taxon>
    </lineage>
</organism>
<protein>
    <submittedName>
        <fullName evidence="3">Uncharacterized protein DUF3300</fullName>
    </submittedName>
</protein>
<sequence length="444" mass="52593">MKTSWTTLATAALLLVLSLGAWADDDYSQAELNQMLAPVALYPDTVLSHILIASTYPLEVVQANRWAQRHRNMEGAAAVSAAEREGWDPSVTALVAFPDILERMADDLEWTQDLGEAFLWDEGEVLASVQDLRQRAYEAGTLRTTEHQEVVIEQKTIIVEPRVSEVIYIPYYDTRMVYGPWRWHHHPPHRWHRPSRGYWNAGIFWSFGTRIDHHSFYFSSFHWHNRHTVVIDIDLHNHHRFHSGRSVVRYKEARRWKHNPSHRRGVEYRRSTVRQQYAAPSRTARHSGTRVERAQRVERIEQRLQNPRSSARSEPRRSRDAQARNDRQQPRLDRTERRSDTYQTRRETPSRMEQRSGERLRANEPNRDRAQVQRQAREERTRTTRTERPSREEQANARNLRQPERSQQNFQRSTRDRVDAARNRSSISERARQSRNENGRAERR</sequence>
<dbReference type="EMBL" id="RJUK01000002">
    <property type="protein sequence ID" value="ROQ18491.1"/>
    <property type="molecule type" value="Genomic_DNA"/>
</dbReference>
<dbReference type="PANTHER" id="PTHR40269">
    <property type="entry name" value="OUTER MEMBRANE PROTEIN-RELATED"/>
    <property type="match status" value="1"/>
</dbReference>
<proteinExistence type="predicted"/>
<dbReference type="PANTHER" id="PTHR40269:SF1">
    <property type="entry name" value="OUTER MEMBRANE PROTEIN"/>
    <property type="match status" value="1"/>
</dbReference>
<feature type="signal peptide" evidence="2">
    <location>
        <begin position="1"/>
        <end position="23"/>
    </location>
</feature>
<dbReference type="Proteomes" id="UP000273643">
    <property type="component" value="Unassembled WGS sequence"/>
</dbReference>
<feature type="compositionally biased region" description="Basic and acidic residues" evidence="1">
    <location>
        <begin position="289"/>
        <end position="302"/>
    </location>
</feature>
<evidence type="ECO:0000256" key="1">
    <source>
        <dbReference type="SAM" id="MobiDB-lite"/>
    </source>
</evidence>
<evidence type="ECO:0000256" key="2">
    <source>
        <dbReference type="SAM" id="SignalP"/>
    </source>
</evidence>
<dbReference type="RefSeq" id="WP_170162932.1">
    <property type="nucleotide sequence ID" value="NZ_RJUK01000002.1"/>
</dbReference>
<evidence type="ECO:0000313" key="4">
    <source>
        <dbReference type="Proteomes" id="UP000273643"/>
    </source>
</evidence>
<keyword evidence="4" id="KW-1185">Reference proteome</keyword>
<feature type="region of interest" description="Disordered" evidence="1">
    <location>
        <begin position="253"/>
        <end position="444"/>
    </location>
</feature>
<feature type="chain" id="PRO_5018285595" evidence="2">
    <location>
        <begin position="24"/>
        <end position="444"/>
    </location>
</feature>
<dbReference type="InterPro" id="IPR021728">
    <property type="entry name" value="DUF3300"/>
</dbReference>
<feature type="compositionally biased region" description="Basic and acidic residues" evidence="1">
    <location>
        <begin position="311"/>
        <end position="395"/>
    </location>
</feature>
<gene>
    <name evidence="3" type="ORF">EDC38_2718</name>
</gene>
<name>A0A3N1NST7_9GAMM</name>
<dbReference type="Pfam" id="PF11737">
    <property type="entry name" value="DUF3300"/>
    <property type="match status" value="1"/>
</dbReference>
<feature type="compositionally biased region" description="Basic and acidic residues" evidence="1">
    <location>
        <begin position="413"/>
        <end position="444"/>
    </location>
</feature>
<comment type="caution">
    <text evidence="3">The sequence shown here is derived from an EMBL/GenBank/DDBJ whole genome shotgun (WGS) entry which is preliminary data.</text>
</comment>
<keyword evidence="2" id="KW-0732">Signal</keyword>
<evidence type="ECO:0000313" key="3">
    <source>
        <dbReference type="EMBL" id="ROQ18491.1"/>
    </source>
</evidence>